<dbReference type="Proteomes" id="UP001212841">
    <property type="component" value="Unassembled WGS sequence"/>
</dbReference>
<feature type="region of interest" description="Disordered" evidence="1">
    <location>
        <begin position="1"/>
        <end position="89"/>
    </location>
</feature>
<dbReference type="PANTHER" id="PTHR10098">
    <property type="entry name" value="RAPSYN-RELATED"/>
    <property type="match status" value="1"/>
</dbReference>
<name>A0AAD5SA08_9FUNG</name>
<feature type="compositionally biased region" description="Polar residues" evidence="1">
    <location>
        <begin position="55"/>
        <end position="68"/>
    </location>
</feature>
<dbReference type="InterPro" id="IPR011990">
    <property type="entry name" value="TPR-like_helical_dom_sf"/>
</dbReference>
<reference evidence="2" key="1">
    <citation type="submission" date="2020-05" db="EMBL/GenBank/DDBJ databases">
        <title>Phylogenomic resolution of chytrid fungi.</title>
        <authorList>
            <person name="Stajich J.E."/>
            <person name="Amses K."/>
            <person name="Simmons R."/>
            <person name="Seto K."/>
            <person name="Myers J."/>
            <person name="Bonds A."/>
            <person name="Quandt C.A."/>
            <person name="Barry K."/>
            <person name="Liu P."/>
            <person name="Grigoriev I."/>
            <person name="Longcore J.E."/>
            <person name="James T.Y."/>
        </authorList>
    </citation>
    <scope>NUCLEOTIDE SEQUENCE</scope>
    <source>
        <strain evidence="2">JEL0318</strain>
    </source>
</reference>
<feature type="compositionally biased region" description="Basic and acidic residues" evidence="1">
    <location>
        <begin position="209"/>
        <end position="223"/>
    </location>
</feature>
<dbReference type="AlphaFoldDB" id="A0AAD5SA08"/>
<dbReference type="EMBL" id="JADGJD010000760">
    <property type="protein sequence ID" value="KAJ3048645.1"/>
    <property type="molecule type" value="Genomic_DNA"/>
</dbReference>
<dbReference type="Gene3D" id="1.25.40.10">
    <property type="entry name" value="Tetratricopeptide repeat domain"/>
    <property type="match status" value="2"/>
</dbReference>
<dbReference type="InterPro" id="IPR019734">
    <property type="entry name" value="TPR_rpt"/>
</dbReference>
<dbReference type="PANTHER" id="PTHR10098:SF108">
    <property type="entry name" value="TETRATRICOPEPTIDE REPEAT PROTEIN 28"/>
    <property type="match status" value="1"/>
</dbReference>
<dbReference type="SUPFAM" id="SSF48452">
    <property type="entry name" value="TPR-like"/>
    <property type="match status" value="1"/>
</dbReference>
<dbReference type="Pfam" id="PF13374">
    <property type="entry name" value="TPR_10"/>
    <property type="match status" value="1"/>
</dbReference>
<evidence type="ECO:0000313" key="2">
    <source>
        <dbReference type="EMBL" id="KAJ3048645.1"/>
    </source>
</evidence>
<evidence type="ECO:0008006" key="4">
    <source>
        <dbReference type="Google" id="ProtNLM"/>
    </source>
</evidence>
<gene>
    <name evidence="2" type="ORF">HK097_010354</name>
</gene>
<protein>
    <recommendedName>
        <fullName evidence="4">TPR-like protein</fullName>
    </recommendedName>
</protein>
<feature type="region of interest" description="Disordered" evidence="1">
    <location>
        <begin position="151"/>
        <end position="230"/>
    </location>
</feature>
<dbReference type="SMART" id="SM00028">
    <property type="entry name" value="TPR"/>
    <property type="match status" value="4"/>
</dbReference>
<proteinExistence type="predicted"/>
<comment type="caution">
    <text evidence="2">The sequence shown here is derived from an EMBL/GenBank/DDBJ whole genome shotgun (WGS) entry which is preliminary data.</text>
</comment>
<feature type="region of interest" description="Disordered" evidence="1">
    <location>
        <begin position="430"/>
        <end position="463"/>
    </location>
</feature>
<keyword evidence="3" id="KW-1185">Reference proteome</keyword>
<evidence type="ECO:0000313" key="3">
    <source>
        <dbReference type="Proteomes" id="UP001212841"/>
    </source>
</evidence>
<organism evidence="2 3">
    <name type="scientific">Rhizophlyctis rosea</name>
    <dbReference type="NCBI Taxonomy" id="64517"/>
    <lineage>
        <taxon>Eukaryota</taxon>
        <taxon>Fungi</taxon>
        <taxon>Fungi incertae sedis</taxon>
        <taxon>Chytridiomycota</taxon>
        <taxon>Chytridiomycota incertae sedis</taxon>
        <taxon>Chytridiomycetes</taxon>
        <taxon>Rhizophlyctidales</taxon>
        <taxon>Rhizophlyctidaceae</taxon>
        <taxon>Rhizophlyctis</taxon>
    </lineage>
</organism>
<accession>A0AAD5SA08</accession>
<feature type="compositionally biased region" description="Pro residues" evidence="1">
    <location>
        <begin position="19"/>
        <end position="40"/>
    </location>
</feature>
<evidence type="ECO:0000256" key="1">
    <source>
        <dbReference type="SAM" id="MobiDB-lite"/>
    </source>
</evidence>
<sequence>MSNPPRPGASNGVYIPPRRNAPPRPTPSGAPMPGGPPVAPPRTVYPGPGAPPNTPYTQPHSAQYTQSPAPYGNSAPYHQPQHGYSSHAGGYTQPMGGYVQPGTYGGAYMQPGATPGGYVQPGIPMRPTNTPAPRVASLIPTSSYPNEYFPPQPSTPVAQPNHNVWMHPNQPLHESFPSGDPPARRRPSSIADASALYSYPEQQPPRPTSFDETRPFLENHVGDTRTTGPTIPKRLGSNVPITVDDLLDAGGTAFAAPRHNVEEALAKWRQARNLAIEKGDLIREAKALSNIGAALRVQGRLNESLNELRTAWDVTTRYVQSVSGRSSSLWLQLVMRHADIDSDTEGAAEVINYAAVNGDKGGMDIASGPPIVVWYLQLTTNLGNGHFSLGQFQEAIQYYDMCRRMAEAVMEEYPLPASCPTPALSRNISGASAGSVKVGTPGTPKDDKEDPFGTATPSSPSPRIKLSYLHRQTLLAHARALSHLGLCHQQLGLDEEALDNNLKAESLVTFYSNRAQLSQSFQTRRSSLSHPYSQHLEVQAAEAAIIANVGTSYHAKGRLPTALQYHERSLKLFRNLPDEHGIAKQSINVGCLYMEVGKTLNTLHWIRDMDVASNHGVGGGDAELEACKRYWGPPRLDGVNIGEGAADEGAPEVAGKGMFDMGMVALYEEERVFRIHSDWTGLMCVWLNLGMFSFQSRCMHDAKDS</sequence>